<comment type="caution">
    <text evidence="1">The sequence shown here is derived from an EMBL/GenBank/DDBJ whole genome shotgun (WGS) entry which is preliminary data.</text>
</comment>
<evidence type="ECO:0000313" key="1">
    <source>
        <dbReference type="EMBL" id="MFD2612227.1"/>
    </source>
</evidence>
<name>A0ABW5PA97_9BACL</name>
<organism evidence="1 2">
    <name type="scientific">Paenibacillus gansuensis</name>
    <dbReference type="NCBI Taxonomy" id="306542"/>
    <lineage>
        <taxon>Bacteria</taxon>
        <taxon>Bacillati</taxon>
        <taxon>Bacillota</taxon>
        <taxon>Bacilli</taxon>
        <taxon>Bacillales</taxon>
        <taxon>Paenibacillaceae</taxon>
        <taxon>Paenibacillus</taxon>
    </lineage>
</organism>
<dbReference type="Proteomes" id="UP001597541">
    <property type="component" value="Unassembled WGS sequence"/>
</dbReference>
<dbReference type="RefSeq" id="WP_377601552.1">
    <property type="nucleotide sequence ID" value="NZ_JBHUME010000005.1"/>
</dbReference>
<protein>
    <submittedName>
        <fullName evidence="1">Uncharacterized protein</fullName>
    </submittedName>
</protein>
<gene>
    <name evidence="1" type="ORF">ACFSUF_07255</name>
</gene>
<accession>A0ABW5PA97</accession>
<evidence type="ECO:0000313" key="2">
    <source>
        <dbReference type="Proteomes" id="UP001597541"/>
    </source>
</evidence>
<proteinExistence type="predicted"/>
<dbReference type="EMBL" id="JBHUME010000005">
    <property type="protein sequence ID" value="MFD2612227.1"/>
    <property type="molecule type" value="Genomic_DNA"/>
</dbReference>
<keyword evidence="2" id="KW-1185">Reference proteome</keyword>
<sequence>MLLFLKNIFRVTPRGPHRRTVKKVKHSDRPALTYAHHGTVLLKGKIEEIHSAK</sequence>
<reference evidence="2" key="1">
    <citation type="journal article" date="2019" name="Int. J. Syst. Evol. Microbiol.">
        <title>The Global Catalogue of Microorganisms (GCM) 10K type strain sequencing project: providing services to taxonomists for standard genome sequencing and annotation.</title>
        <authorList>
            <consortium name="The Broad Institute Genomics Platform"/>
            <consortium name="The Broad Institute Genome Sequencing Center for Infectious Disease"/>
            <person name="Wu L."/>
            <person name="Ma J."/>
        </authorList>
    </citation>
    <scope>NUCLEOTIDE SEQUENCE [LARGE SCALE GENOMIC DNA]</scope>
    <source>
        <strain evidence="2">KCTC 3950</strain>
    </source>
</reference>